<dbReference type="EMBL" id="ASHM01231558">
    <property type="protein sequence ID" value="PNX68634.1"/>
    <property type="molecule type" value="Genomic_DNA"/>
</dbReference>
<reference evidence="2 3" key="2">
    <citation type="journal article" date="2017" name="Front. Plant Sci.">
        <title>Gene Classification and Mining of Molecular Markers Useful in Red Clover (Trifolium pratense) Breeding.</title>
        <authorList>
            <person name="Istvanek J."/>
            <person name="Dluhosova J."/>
            <person name="Dluhos P."/>
            <person name="Patkova L."/>
            <person name="Nedelnik J."/>
            <person name="Repkova J."/>
        </authorList>
    </citation>
    <scope>NUCLEOTIDE SEQUENCE [LARGE SCALE GENOMIC DNA]</scope>
    <source>
        <strain evidence="3">cv. Tatra</strain>
        <tissue evidence="2">Young leaves</tissue>
    </source>
</reference>
<name>A0A2K3KQR9_TRIPR</name>
<accession>A0A2K3KQR9</accession>
<proteinExistence type="predicted"/>
<evidence type="ECO:0000313" key="3">
    <source>
        <dbReference type="Proteomes" id="UP000236291"/>
    </source>
</evidence>
<dbReference type="AlphaFoldDB" id="A0A2K3KQR9"/>
<feature type="non-terminal residue" evidence="2">
    <location>
        <position position="47"/>
    </location>
</feature>
<comment type="caution">
    <text evidence="2">The sequence shown here is derived from an EMBL/GenBank/DDBJ whole genome shotgun (WGS) entry which is preliminary data.</text>
</comment>
<feature type="region of interest" description="Disordered" evidence="1">
    <location>
        <begin position="1"/>
        <end position="47"/>
    </location>
</feature>
<protein>
    <submittedName>
        <fullName evidence="2">Uncharacterized protein</fullName>
    </submittedName>
</protein>
<evidence type="ECO:0000256" key="1">
    <source>
        <dbReference type="SAM" id="MobiDB-lite"/>
    </source>
</evidence>
<feature type="compositionally biased region" description="Basic and acidic residues" evidence="1">
    <location>
        <begin position="36"/>
        <end position="47"/>
    </location>
</feature>
<evidence type="ECO:0000313" key="2">
    <source>
        <dbReference type="EMBL" id="PNX68634.1"/>
    </source>
</evidence>
<gene>
    <name evidence="2" type="ORF">L195_g064068</name>
</gene>
<sequence length="47" mass="4888">MAANNQGVSEAPLGKRITGDLGHDGNQPQKPPSKRTKVDSDSKGGNE</sequence>
<organism evidence="2 3">
    <name type="scientific">Trifolium pratense</name>
    <name type="common">Red clover</name>
    <dbReference type="NCBI Taxonomy" id="57577"/>
    <lineage>
        <taxon>Eukaryota</taxon>
        <taxon>Viridiplantae</taxon>
        <taxon>Streptophyta</taxon>
        <taxon>Embryophyta</taxon>
        <taxon>Tracheophyta</taxon>
        <taxon>Spermatophyta</taxon>
        <taxon>Magnoliopsida</taxon>
        <taxon>eudicotyledons</taxon>
        <taxon>Gunneridae</taxon>
        <taxon>Pentapetalae</taxon>
        <taxon>rosids</taxon>
        <taxon>fabids</taxon>
        <taxon>Fabales</taxon>
        <taxon>Fabaceae</taxon>
        <taxon>Papilionoideae</taxon>
        <taxon>50 kb inversion clade</taxon>
        <taxon>NPAAA clade</taxon>
        <taxon>Hologalegina</taxon>
        <taxon>IRL clade</taxon>
        <taxon>Trifolieae</taxon>
        <taxon>Trifolium</taxon>
    </lineage>
</organism>
<dbReference type="Proteomes" id="UP000236291">
    <property type="component" value="Unassembled WGS sequence"/>
</dbReference>
<reference evidence="2 3" key="1">
    <citation type="journal article" date="2014" name="Am. J. Bot.">
        <title>Genome assembly and annotation for red clover (Trifolium pratense; Fabaceae).</title>
        <authorList>
            <person name="Istvanek J."/>
            <person name="Jaros M."/>
            <person name="Krenek A."/>
            <person name="Repkova J."/>
        </authorList>
    </citation>
    <scope>NUCLEOTIDE SEQUENCE [LARGE SCALE GENOMIC DNA]</scope>
    <source>
        <strain evidence="3">cv. Tatra</strain>
        <tissue evidence="2">Young leaves</tissue>
    </source>
</reference>